<dbReference type="PANTHER" id="PTHR47331">
    <property type="entry name" value="PHD-TYPE DOMAIN-CONTAINING PROTEIN"/>
    <property type="match status" value="1"/>
</dbReference>
<feature type="domain" description="Integrase catalytic" evidence="2">
    <location>
        <begin position="9"/>
        <end position="199"/>
    </location>
</feature>
<dbReference type="Pfam" id="PF18701">
    <property type="entry name" value="DUF5641"/>
    <property type="match status" value="1"/>
</dbReference>
<evidence type="ECO:0000259" key="1">
    <source>
        <dbReference type="PROSITE" id="PS50835"/>
    </source>
</evidence>
<dbReference type="InterPro" id="IPR007110">
    <property type="entry name" value="Ig-like_dom"/>
</dbReference>
<evidence type="ECO:0000313" key="3">
    <source>
        <dbReference type="EMBL" id="KAG7496253.1"/>
    </source>
</evidence>
<dbReference type="EMBL" id="JAGKHQ010000015">
    <property type="protein sequence ID" value="KAG7496253.1"/>
    <property type="molecule type" value="Genomic_DNA"/>
</dbReference>
<name>A0AAV6QT01_SOLSE</name>
<dbReference type="InterPro" id="IPR040676">
    <property type="entry name" value="DUF5641"/>
</dbReference>
<sequence>MADLPSDRVEPSPPFSYAGIDCFGPFYTKQGRKEHKRYGLLFTCLSSRAIHIEMLEDLTTDAFLNALRCFIAIRGAVRQIRSDQGTNFLGAKNELKKGLMALDKDRIVTFLARKQCDFLMNVPEASHMGGIWERQIRTVRSVMSTVLAQANGRLDDTSLRTFFYEAMSIVNGRPLTTDTINDPKSVEPLTPNHLLTMKSIVPLPPPGNFVKEDLYARKRWRSVQYLSEQFWSRWRKEYLANISLRQRWHVPRRNVRVGDVVIVKEDNVPRNEWRLARVVEARKEDDGLVRKVKIQIGHSKLEWKEYRVIQHDKFNMMTSPNFVFLVAYLLFGKLAETNPLVLSTTAHQDIGFISANVGDNVTLSCLFTEYDYDQYWYKQTLGQKPQLICVVQTSGASGQTHTFYNDFGQNPRVSLQTDAGLNHLNISDVQLSDSANYFCVGGPSVWYEFKEVITVSVEGSRWNLHPLVHQSESQRLQPGDSVTLNCTVHTGACAGGEHSVYWLKNAQEPHHGTIYSKGNRSDQCERKPNTQTHICVYKLPMNSVNLSHAGTYYCAVAACGHILFGNGTKLDFKESCAQLSARSTSNEEGNRDGDNVHYAALSVHLPNRSRRQMDNANNECVYSSVRH</sequence>
<dbReference type="Proteomes" id="UP000693946">
    <property type="component" value="Linkage Group LG3"/>
</dbReference>
<organism evidence="3 4">
    <name type="scientific">Solea senegalensis</name>
    <name type="common">Senegalese sole</name>
    <dbReference type="NCBI Taxonomy" id="28829"/>
    <lineage>
        <taxon>Eukaryota</taxon>
        <taxon>Metazoa</taxon>
        <taxon>Chordata</taxon>
        <taxon>Craniata</taxon>
        <taxon>Vertebrata</taxon>
        <taxon>Euteleostomi</taxon>
        <taxon>Actinopterygii</taxon>
        <taxon>Neopterygii</taxon>
        <taxon>Teleostei</taxon>
        <taxon>Neoteleostei</taxon>
        <taxon>Acanthomorphata</taxon>
        <taxon>Carangaria</taxon>
        <taxon>Pleuronectiformes</taxon>
        <taxon>Pleuronectoidei</taxon>
        <taxon>Soleidae</taxon>
        <taxon>Solea</taxon>
    </lineage>
</organism>
<feature type="domain" description="Ig-like" evidence="1">
    <location>
        <begin position="466"/>
        <end position="556"/>
    </location>
</feature>
<dbReference type="PROSITE" id="PS50994">
    <property type="entry name" value="INTEGRASE"/>
    <property type="match status" value="1"/>
</dbReference>
<keyword evidence="4" id="KW-1185">Reference proteome</keyword>
<reference evidence="3 4" key="1">
    <citation type="journal article" date="2021" name="Sci. Rep.">
        <title>Chromosome anchoring in Senegalese sole (Solea senegalensis) reveals sex-associated markers and genome rearrangements in flatfish.</title>
        <authorList>
            <person name="Guerrero-Cozar I."/>
            <person name="Gomez-Garrido J."/>
            <person name="Berbel C."/>
            <person name="Martinez-Blanch J.F."/>
            <person name="Alioto T."/>
            <person name="Claros M.G."/>
            <person name="Gagnaire P.A."/>
            <person name="Manchado M."/>
        </authorList>
    </citation>
    <scope>NUCLEOTIDE SEQUENCE [LARGE SCALE GENOMIC DNA]</scope>
    <source>
        <strain evidence="3">Sse05_10M</strain>
    </source>
</reference>
<accession>A0AAV6QT01</accession>
<dbReference type="InterPro" id="IPR013106">
    <property type="entry name" value="Ig_V-set"/>
</dbReference>
<dbReference type="SMART" id="SM00409">
    <property type="entry name" value="IG"/>
    <property type="match status" value="2"/>
</dbReference>
<protein>
    <recommendedName>
        <fullName evidence="5">Integrase catalytic domain-containing protein</fullName>
    </recommendedName>
</protein>
<dbReference type="CDD" id="cd00099">
    <property type="entry name" value="IgV"/>
    <property type="match status" value="1"/>
</dbReference>
<dbReference type="Pfam" id="PF07686">
    <property type="entry name" value="V-set"/>
    <property type="match status" value="2"/>
</dbReference>
<evidence type="ECO:0000259" key="2">
    <source>
        <dbReference type="PROSITE" id="PS50994"/>
    </source>
</evidence>
<evidence type="ECO:0000313" key="4">
    <source>
        <dbReference type="Proteomes" id="UP000693946"/>
    </source>
</evidence>
<evidence type="ECO:0008006" key="5">
    <source>
        <dbReference type="Google" id="ProtNLM"/>
    </source>
</evidence>
<dbReference type="InterPro" id="IPR001584">
    <property type="entry name" value="Integrase_cat-core"/>
</dbReference>
<comment type="caution">
    <text evidence="3">The sequence shown here is derived from an EMBL/GenBank/DDBJ whole genome shotgun (WGS) entry which is preliminary data.</text>
</comment>
<proteinExistence type="predicted"/>
<dbReference type="GO" id="GO:0015074">
    <property type="term" value="P:DNA integration"/>
    <property type="evidence" value="ECO:0007669"/>
    <property type="project" value="InterPro"/>
</dbReference>
<dbReference type="PANTHER" id="PTHR47331:SF5">
    <property type="entry name" value="RIBONUCLEASE H"/>
    <property type="match status" value="1"/>
</dbReference>
<feature type="domain" description="Ig-like" evidence="1">
    <location>
        <begin position="339"/>
        <end position="439"/>
    </location>
</feature>
<gene>
    <name evidence="3" type="ORF">JOB18_015295</name>
</gene>
<dbReference type="PROSITE" id="PS50835">
    <property type="entry name" value="IG_LIKE"/>
    <property type="match status" value="2"/>
</dbReference>
<dbReference type="SMART" id="SM00406">
    <property type="entry name" value="IGv"/>
    <property type="match status" value="2"/>
</dbReference>
<dbReference type="InterPro" id="IPR003599">
    <property type="entry name" value="Ig_sub"/>
</dbReference>
<dbReference type="AlphaFoldDB" id="A0AAV6QT01"/>